<dbReference type="PANTHER" id="PTHR42852:SF6">
    <property type="entry name" value="THIOL:DISULFIDE INTERCHANGE PROTEIN DSBE"/>
    <property type="match status" value="1"/>
</dbReference>
<proteinExistence type="predicted"/>
<dbReference type="PANTHER" id="PTHR42852">
    <property type="entry name" value="THIOL:DISULFIDE INTERCHANGE PROTEIN DSBE"/>
    <property type="match status" value="1"/>
</dbReference>
<sequence>MTAEASAAETNAAPAVIAPGTIDRSSKGKPAPAEAFLNPAGAKVTLADFKGRPLLVNLWATWCAPCVKEMPTLDALAGELQGKVQVLVVSQDLKGAEKVGPFFAERKFAHLQPYLDPDGLLGIAYNTNLPTTVLYDSQGREVWRMLGEADWTSADVKAKIAEAS</sequence>
<comment type="subcellular location">
    <subcellularLocation>
        <location evidence="1">Cell envelope</location>
    </subcellularLocation>
</comment>
<dbReference type="Pfam" id="PF08534">
    <property type="entry name" value="Redoxin"/>
    <property type="match status" value="1"/>
</dbReference>
<evidence type="ECO:0000256" key="1">
    <source>
        <dbReference type="ARBA" id="ARBA00004196"/>
    </source>
</evidence>
<dbReference type="PROSITE" id="PS51352">
    <property type="entry name" value="THIOREDOXIN_2"/>
    <property type="match status" value="1"/>
</dbReference>
<evidence type="ECO:0000313" key="6">
    <source>
        <dbReference type="EMBL" id="MFD0945287.1"/>
    </source>
</evidence>
<protein>
    <submittedName>
        <fullName evidence="6">TlpA family protein disulfide reductase</fullName>
    </submittedName>
</protein>
<gene>
    <name evidence="6" type="ORF">ACFQ1E_02930</name>
</gene>
<comment type="caution">
    <text evidence="6">The sequence shown here is derived from an EMBL/GenBank/DDBJ whole genome shotgun (WGS) entry which is preliminary data.</text>
</comment>
<keyword evidence="7" id="KW-1185">Reference proteome</keyword>
<dbReference type="InterPro" id="IPR013740">
    <property type="entry name" value="Redoxin"/>
</dbReference>
<dbReference type="Proteomes" id="UP001596977">
    <property type="component" value="Unassembled WGS sequence"/>
</dbReference>
<evidence type="ECO:0000256" key="3">
    <source>
        <dbReference type="ARBA" id="ARBA00023157"/>
    </source>
</evidence>
<keyword evidence="3" id="KW-1015">Disulfide bond</keyword>
<keyword evidence="2" id="KW-0201">Cytochrome c-type biogenesis</keyword>
<evidence type="ECO:0000256" key="2">
    <source>
        <dbReference type="ARBA" id="ARBA00022748"/>
    </source>
</evidence>
<dbReference type="Gene3D" id="3.40.30.10">
    <property type="entry name" value="Glutaredoxin"/>
    <property type="match status" value="1"/>
</dbReference>
<name>A0ABW3H348_9SPHN</name>
<dbReference type="InterPro" id="IPR036249">
    <property type="entry name" value="Thioredoxin-like_sf"/>
</dbReference>
<feature type="domain" description="Thioredoxin" evidence="5">
    <location>
        <begin position="25"/>
        <end position="164"/>
    </location>
</feature>
<organism evidence="6 7">
    <name type="scientific">Sphingomonas canadensis</name>
    <dbReference type="NCBI Taxonomy" id="1219257"/>
    <lineage>
        <taxon>Bacteria</taxon>
        <taxon>Pseudomonadati</taxon>
        <taxon>Pseudomonadota</taxon>
        <taxon>Alphaproteobacteria</taxon>
        <taxon>Sphingomonadales</taxon>
        <taxon>Sphingomonadaceae</taxon>
        <taxon>Sphingomonas</taxon>
    </lineage>
</organism>
<evidence type="ECO:0000256" key="4">
    <source>
        <dbReference type="ARBA" id="ARBA00023284"/>
    </source>
</evidence>
<keyword evidence="4" id="KW-0676">Redox-active center</keyword>
<dbReference type="InterPro" id="IPR017937">
    <property type="entry name" value="Thioredoxin_CS"/>
</dbReference>
<dbReference type="EMBL" id="JBHTJG010000001">
    <property type="protein sequence ID" value="MFD0945287.1"/>
    <property type="molecule type" value="Genomic_DNA"/>
</dbReference>
<dbReference type="InterPro" id="IPR050553">
    <property type="entry name" value="Thioredoxin_ResA/DsbE_sf"/>
</dbReference>
<reference evidence="7" key="1">
    <citation type="journal article" date="2019" name="Int. J. Syst. Evol. Microbiol.">
        <title>The Global Catalogue of Microorganisms (GCM) 10K type strain sequencing project: providing services to taxonomists for standard genome sequencing and annotation.</title>
        <authorList>
            <consortium name="The Broad Institute Genomics Platform"/>
            <consortium name="The Broad Institute Genome Sequencing Center for Infectious Disease"/>
            <person name="Wu L."/>
            <person name="Ma J."/>
        </authorList>
    </citation>
    <scope>NUCLEOTIDE SEQUENCE [LARGE SCALE GENOMIC DNA]</scope>
    <source>
        <strain evidence="7">CCUG 62982</strain>
    </source>
</reference>
<evidence type="ECO:0000313" key="7">
    <source>
        <dbReference type="Proteomes" id="UP001596977"/>
    </source>
</evidence>
<dbReference type="InterPro" id="IPR013766">
    <property type="entry name" value="Thioredoxin_domain"/>
</dbReference>
<dbReference type="SUPFAM" id="SSF52833">
    <property type="entry name" value="Thioredoxin-like"/>
    <property type="match status" value="1"/>
</dbReference>
<evidence type="ECO:0000259" key="5">
    <source>
        <dbReference type="PROSITE" id="PS51352"/>
    </source>
</evidence>
<dbReference type="PROSITE" id="PS00194">
    <property type="entry name" value="THIOREDOXIN_1"/>
    <property type="match status" value="1"/>
</dbReference>
<dbReference type="CDD" id="cd02966">
    <property type="entry name" value="TlpA_like_family"/>
    <property type="match status" value="1"/>
</dbReference>
<accession>A0ABW3H348</accession>
<dbReference type="RefSeq" id="WP_319951590.1">
    <property type="nucleotide sequence ID" value="NZ_JAPDRA010000001.1"/>
</dbReference>